<dbReference type="InterPro" id="IPR027417">
    <property type="entry name" value="P-loop_NTPase"/>
</dbReference>
<dbReference type="EMBL" id="CP010904">
    <property type="protein sequence ID" value="AKJ64265.1"/>
    <property type="molecule type" value="Genomic_DNA"/>
</dbReference>
<feature type="domain" description="ATPase AAA-3" evidence="4">
    <location>
        <begin position="42"/>
        <end position="171"/>
    </location>
</feature>
<evidence type="ECO:0000313" key="7">
    <source>
        <dbReference type="Proteomes" id="UP000035268"/>
    </source>
</evidence>
<dbReference type="PANTHER" id="PTHR42759">
    <property type="entry name" value="MOXR FAMILY PROTEIN"/>
    <property type="match status" value="1"/>
</dbReference>
<dbReference type="Gene3D" id="3.40.50.300">
    <property type="entry name" value="P-loop containing nucleotide triphosphate hydrolases"/>
    <property type="match status" value="1"/>
</dbReference>
<keyword evidence="2" id="KW-0067">ATP-binding</keyword>
<dbReference type="AlphaFoldDB" id="A0A0G3EHE8"/>
<evidence type="ECO:0000259" key="5">
    <source>
        <dbReference type="Pfam" id="PF17863"/>
    </source>
</evidence>
<dbReference type="Proteomes" id="UP000035268">
    <property type="component" value="Chromosome"/>
</dbReference>
<protein>
    <submittedName>
        <fullName evidence="6">Regulatory ATPase RavA</fullName>
    </submittedName>
</protein>
<reference evidence="7" key="1">
    <citation type="submission" date="2015-02" db="EMBL/GenBank/DDBJ databases">
        <title>Description and complete genome sequence of the first cultured representative of the subdivision 5 of the Verrucomicrobia phylum.</title>
        <authorList>
            <person name="Spring S."/>
            <person name="Bunk B."/>
            <person name="Sproer C."/>
            <person name="Klenk H.-P."/>
        </authorList>
    </citation>
    <scope>NUCLEOTIDE SEQUENCE [LARGE SCALE GENOMIC DNA]</scope>
    <source>
        <strain evidence="7">L21-Fru-AB</strain>
    </source>
</reference>
<feature type="domain" description="ChlI/MoxR AAA lid" evidence="5">
    <location>
        <begin position="248"/>
        <end position="315"/>
    </location>
</feature>
<gene>
    <name evidence="6" type="ORF">L21SP4_01006</name>
</gene>
<dbReference type="InterPro" id="IPR011703">
    <property type="entry name" value="ATPase_AAA-3"/>
</dbReference>
<evidence type="ECO:0000313" key="6">
    <source>
        <dbReference type="EMBL" id="AKJ64265.1"/>
    </source>
</evidence>
<dbReference type="KEGG" id="vbl:L21SP4_01006"/>
<keyword evidence="7" id="KW-1185">Reference proteome</keyword>
<dbReference type="FunFam" id="3.40.50.300:FF:000640">
    <property type="entry name" value="MoxR family ATPase"/>
    <property type="match status" value="1"/>
</dbReference>
<dbReference type="InterPro" id="IPR041628">
    <property type="entry name" value="ChlI/MoxR_AAA_lid"/>
</dbReference>
<evidence type="ECO:0000256" key="2">
    <source>
        <dbReference type="ARBA" id="ARBA00022840"/>
    </source>
</evidence>
<dbReference type="SUPFAM" id="SSF52540">
    <property type="entry name" value="P-loop containing nucleoside triphosphate hydrolases"/>
    <property type="match status" value="1"/>
</dbReference>
<comment type="similarity">
    <text evidence="3">Belongs to the MoxR family.</text>
</comment>
<proteinExistence type="inferred from homology"/>
<dbReference type="STRING" id="1307763.L21SP4_01006"/>
<sequence length="325" mass="36041">MEGDTAAIGNRLKEVREAMASVVVGQQALIERMLMALLCNGHVLLEGVPGVAKTLIVKSLASALGADFSRIQFTPDLLPGDVIGTRIYHHRTGSFETERGPVFANLVLADEINRAPAKVQSALLEAMQERQVTLGHDTHRLPDPFMVLATQNPIEQEGTYSLPEAQVDRFMAKLLVDYPAPDEEQTILRRMARPAPSMHVEPVASLEEIRQMRAALEQIFMAPEIEQYILRLVAATRVPASCGLEELQPYIRFGASPRATIYLALFARAHALVRERDYVVPDDVKAVLHDVTRHRVAISYRAEAEGLNSERLLDRIVEQVPVNGT</sequence>
<keyword evidence="1" id="KW-0547">Nucleotide-binding</keyword>
<dbReference type="CDD" id="cd00009">
    <property type="entry name" value="AAA"/>
    <property type="match status" value="1"/>
</dbReference>
<dbReference type="Gene3D" id="1.10.8.80">
    <property type="entry name" value="Magnesium chelatase subunit I, C-Terminal domain"/>
    <property type="match status" value="1"/>
</dbReference>
<dbReference type="Pfam" id="PF07726">
    <property type="entry name" value="AAA_3"/>
    <property type="match status" value="1"/>
</dbReference>
<dbReference type="PATRIC" id="fig|1609981.3.peg.1055"/>
<name>A0A0G3EHE8_9BACT</name>
<dbReference type="GO" id="GO:0005524">
    <property type="term" value="F:ATP binding"/>
    <property type="evidence" value="ECO:0007669"/>
    <property type="project" value="UniProtKB-KW"/>
</dbReference>
<dbReference type="InterPro" id="IPR050764">
    <property type="entry name" value="CbbQ/NirQ/NorQ/GpvN"/>
</dbReference>
<dbReference type="GO" id="GO:0016887">
    <property type="term" value="F:ATP hydrolysis activity"/>
    <property type="evidence" value="ECO:0007669"/>
    <property type="project" value="InterPro"/>
</dbReference>
<dbReference type="PIRSF" id="PIRSF002849">
    <property type="entry name" value="AAA_ATPase_chaperone_MoxR_prd"/>
    <property type="match status" value="1"/>
</dbReference>
<reference evidence="6 7" key="2">
    <citation type="journal article" date="2016" name="ISME J.">
        <title>Characterization of the first cultured representative of Verrucomicrobia subdivision 5 indicates the proposal of a novel phylum.</title>
        <authorList>
            <person name="Spring S."/>
            <person name="Bunk B."/>
            <person name="Sproer C."/>
            <person name="Schumann P."/>
            <person name="Rohde M."/>
            <person name="Tindall B.J."/>
            <person name="Klenk H.P."/>
        </authorList>
    </citation>
    <scope>NUCLEOTIDE SEQUENCE [LARGE SCALE GENOMIC DNA]</scope>
    <source>
        <strain evidence="6 7">L21-Fru-AB</strain>
    </source>
</reference>
<evidence type="ECO:0000256" key="3">
    <source>
        <dbReference type="ARBA" id="ARBA00061607"/>
    </source>
</evidence>
<dbReference type="OrthoDB" id="9808397at2"/>
<evidence type="ECO:0000256" key="1">
    <source>
        <dbReference type="ARBA" id="ARBA00022741"/>
    </source>
</evidence>
<dbReference type="RefSeq" id="WP_052881619.1">
    <property type="nucleotide sequence ID" value="NZ_CP010904.1"/>
</dbReference>
<organism evidence="6 7">
    <name type="scientific">Kiritimatiella glycovorans</name>
    <dbReference type="NCBI Taxonomy" id="1307763"/>
    <lineage>
        <taxon>Bacteria</taxon>
        <taxon>Pseudomonadati</taxon>
        <taxon>Kiritimatiellota</taxon>
        <taxon>Kiritimatiellia</taxon>
        <taxon>Kiritimatiellales</taxon>
        <taxon>Kiritimatiellaceae</taxon>
        <taxon>Kiritimatiella</taxon>
    </lineage>
</organism>
<evidence type="ECO:0000259" key="4">
    <source>
        <dbReference type="Pfam" id="PF07726"/>
    </source>
</evidence>
<dbReference type="Pfam" id="PF17863">
    <property type="entry name" value="AAA_lid_2"/>
    <property type="match status" value="1"/>
</dbReference>
<accession>A0A0G3EHE8</accession>
<dbReference type="PANTHER" id="PTHR42759:SF1">
    <property type="entry name" value="MAGNESIUM-CHELATASE SUBUNIT CHLD"/>
    <property type="match status" value="1"/>
</dbReference>